<proteinExistence type="predicted"/>
<sequence length="134" mass="14481">MGLQEYEAWAMNARKVLLAAAAAITIFWTGDASSTSSPLRTLPLEGDIWITGTIQRGSDQYAPGDYTTILLDRPATSPCSDKVVNDILLGVSGTQGPTLLLPYLDQRVVVRGRVTCPSSGIRFSPQPDVVFPVW</sequence>
<protein>
    <submittedName>
        <fullName evidence="1">Uncharacterized protein</fullName>
    </submittedName>
</protein>
<evidence type="ECO:0000313" key="2">
    <source>
        <dbReference type="Proteomes" id="UP000054624"/>
    </source>
</evidence>
<gene>
    <name evidence="1" type="ORF">AWB76_02349</name>
</gene>
<evidence type="ECO:0000313" key="1">
    <source>
        <dbReference type="EMBL" id="SAK56759.1"/>
    </source>
</evidence>
<keyword evidence="2" id="KW-1185">Reference proteome</keyword>
<dbReference type="STRING" id="1777137.AWB76_02349"/>
<dbReference type="Proteomes" id="UP000054624">
    <property type="component" value="Unassembled WGS sequence"/>
</dbReference>
<dbReference type="AlphaFoldDB" id="A0A158AGB6"/>
<accession>A0A158AGB6</accession>
<organism evidence="1 2">
    <name type="scientific">Caballeronia temeraria</name>
    <dbReference type="NCBI Taxonomy" id="1777137"/>
    <lineage>
        <taxon>Bacteria</taxon>
        <taxon>Pseudomonadati</taxon>
        <taxon>Pseudomonadota</taxon>
        <taxon>Betaproteobacteria</taxon>
        <taxon>Burkholderiales</taxon>
        <taxon>Burkholderiaceae</taxon>
        <taxon>Caballeronia</taxon>
    </lineage>
</organism>
<dbReference type="EMBL" id="FCOI02000006">
    <property type="protein sequence ID" value="SAK56759.1"/>
    <property type="molecule type" value="Genomic_DNA"/>
</dbReference>
<reference evidence="2" key="1">
    <citation type="submission" date="2016-01" db="EMBL/GenBank/DDBJ databases">
        <authorList>
            <person name="Peeters Charlotte."/>
        </authorList>
    </citation>
    <scope>NUCLEOTIDE SEQUENCE [LARGE SCALE GENOMIC DNA]</scope>
</reference>
<name>A0A158AGB6_9BURK</name>